<organism evidence="3 5">
    <name type="scientific">Schizosaccharomyces japonicus (strain yFS275 / FY16936)</name>
    <name type="common">Fission yeast</name>
    <dbReference type="NCBI Taxonomy" id="402676"/>
    <lineage>
        <taxon>Eukaryota</taxon>
        <taxon>Fungi</taxon>
        <taxon>Dikarya</taxon>
        <taxon>Ascomycota</taxon>
        <taxon>Taphrinomycotina</taxon>
        <taxon>Schizosaccharomycetes</taxon>
        <taxon>Schizosaccharomycetales</taxon>
        <taxon>Schizosaccharomycetaceae</taxon>
        <taxon>Schizosaccharomyces</taxon>
    </lineage>
</organism>
<feature type="compositionally biased region" description="Polar residues" evidence="1">
    <location>
        <begin position="15"/>
        <end position="24"/>
    </location>
</feature>
<dbReference type="OMA" id="DWINPLL"/>
<feature type="region of interest" description="Disordered" evidence="1">
    <location>
        <begin position="1"/>
        <end position="24"/>
    </location>
</feature>
<dbReference type="VEuPathDB" id="FungiDB:SJAG_01350"/>
<dbReference type="JaponicusDB" id="SJAG_01350">
    <property type="gene designation" value="mug113"/>
</dbReference>
<dbReference type="InterPro" id="IPR053006">
    <property type="entry name" value="Meiosis_regulatory"/>
</dbReference>
<dbReference type="EMBL" id="KE651168">
    <property type="protein sequence ID" value="EEB06307.1"/>
    <property type="molecule type" value="Genomic_DNA"/>
</dbReference>
<accession>B6K0F7</accession>
<reference evidence="3 5" key="1">
    <citation type="journal article" date="2011" name="Science">
        <title>Comparative functional genomics of the fission yeasts.</title>
        <authorList>
            <person name="Rhind N."/>
            <person name="Chen Z."/>
            <person name="Yassour M."/>
            <person name="Thompson D.A."/>
            <person name="Haas B.J."/>
            <person name="Habib N."/>
            <person name="Wapinski I."/>
            <person name="Roy S."/>
            <person name="Lin M.F."/>
            <person name="Heiman D.I."/>
            <person name="Young S.K."/>
            <person name="Furuya K."/>
            <person name="Guo Y."/>
            <person name="Pidoux A."/>
            <person name="Chen H.M."/>
            <person name="Robbertse B."/>
            <person name="Goldberg J.M."/>
            <person name="Aoki K."/>
            <person name="Bayne E.H."/>
            <person name="Berlin A.M."/>
            <person name="Desjardins C.A."/>
            <person name="Dobbs E."/>
            <person name="Dukaj L."/>
            <person name="Fan L."/>
            <person name="FitzGerald M.G."/>
            <person name="French C."/>
            <person name="Gujja S."/>
            <person name="Hansen K."/>
            <person name="Keifenheim D."/>
            <person name="Levin J.Z."/>
            <person name="Mosher R.A."/>
            <person name="Mueller C.A."/>
            <person name="Pfiffner J."/>
            <person name="Priest M."/>
            <person name="Russ C."/>
            <person name="Smialowska A."/>
            <person name="Swoboda P."/>
            <person name="Sykes S.M."/>
            <person name="Vaughn M."/>
            <person name="Vengrova S."/>
            <person name="Yoder R."/>
            <person name="Zeng Q."/>
            <person name="Allshire R."/>
            <person name="Baulcombe D."/>
            <person name="Birren B.W."/>
            <person name="Brown W."/>
            <person name="Ekwall K."/>
            <person name="Kellis M."/>
            <person name="Leatherwood J."/>
            <person name="Levin H."/>
            <person name="Margalit H."/>
            <person name="Martienssen R."/>
            <person name="Nieduszynski C.A."/>
            <person name="Spatafora J.W."/>
            <person name="Friedman N."/>
            <person name="Dalgaard J.Z."/>
            <person name="Baumann P."/>
            <person name="Niki H."/>
            <person name="Regev A."/>
            <person name="Nusbaum C."/>
        </authorList>
    </citation>
    <scope>NUCLEOTIDE SEQUENCE [LARGE SCALE GENOMIC DNA]</scope>
    <source>
        <strain evidence="5">yFS275 / FY16936</strain>
    </source>
</reference>
<evidence type="ECO:0000313" key="5">
    <source>
        <dbReference type="Proteomes" id="UP000001744"/>
    </source>
</evidence>
<dbReference type="STRING" id="402676.B6K0F7"/>
<dbReference type="eggNOG" id="ENOG502T9IB">
    <property type="taxonomic scope" value="Eukaryota"/>
</dbReference>
<dbReference type="RefSeq" id="XP_002172600.1">
    <property type="nucleotide sequence ID" value="XM_002172564.1"/>
</dbReference>
<dbReference type="AlphaFoldDB" id="B6K0F7"/>
<keyword evidence="5" id="KW-1185">Reference proteome</keyword>
<evidence type="ECO:0000313" key="4">
    <source>
        <dbReference type="JaponicusDB" id="SJAG_01350"/>
    </source>
</evidence>
<evidence type="ECO:0000313" key="3">
    <source>
        <dbReference type="EMBL" id="EEB06307.1"/>
    </source>
</evidence>
<evidence type="ECO:0000256" key="1">
    <source>
        <dbReference type="SAM" id="MobiDB-lite"/>
    </source>
</evidence>
<dbReference type="GeneID" id="7048099"/>
<dbReference type="Proteomes" id="UP000001744">
    <property type="component" value="Unassembled WGS sequence"/>
</dbReference>
<name>B6K0F7_SCHJY</name>
<dbReference type="HOGENOM" id="CLU_869211_0_0_1"/>
<dbReference type="InterPro" id="IPR018306">
    <property type="entry name" value="Phage_T5_Orf172_DNA-bd"/>
</dbReference>
<dbReference type="PANTHER" id="PTHR28094">
    <property type="entry name" value="MEIOTICALLY UP-REGULATED GENE 113 PROTEIN"/>
    <property type="match status" value="1"/>
</dbReference>
<dbReference type="PANTHER" id="PTHR28094:SF1">
    <property type="entry name" value="MEIOTICALLY UP-REGULATED GENE 113 PROTEIN"/>
    <property type="match status" value="1"/>
</dbReference>
<proteinExistence type="predicted"/>
<dbReference type="GO" id="GO:0005737">
    <property type="term" value="C:cytoplasm"/>
    <property type="evidence" value="ECO:0007669"/>
    <property type="project" value="EnsemblFungi"/>
</dbReference>
<gene>
    <name evidence="4" type="primary">mug113</name>
    <name evidence="3" type="ORF">SJAG_01350</name>
</gene>
<dbReference type="Pfam" id="PF10544">
    <property type="entry name" value="T5orf172"/>
    <property type="match status" value="1"/>
</dbReference>
<protein>
    <submittedName>
        <fullName evidence="3">DUF1766 family protein</fullName>
    </submittedName>
</protein>
<sequence>MSSKKDNLHPLEQPGGSTIGTQYSSTPLPPLHLDRWSSWKRDAYSIYWSLSRKVERFCARMCGSSRMDERDDAVAGVHSFEDLSSIGASNATKRGSLQKTENNMAVVHDEQSGNAIVVDMTKPVEPALLKENMPGVRRKHLPPRLSFVASSKQLPNDGVIVLEDWINPMLSQATQIQVQRELCQHDSYDCDGYICVFLYEKRTKDPLSEHSQLSKSIIEVARVSDLKKHFRMHSPMCSYSKRVFEVFPDYEKCKEVCRSSFKIARLIELEVQDAYHYIPPAFCEACNMSHEHWLEIDNGQWEHIRGIILRWIEYSRVMFS</sequence>
<feature type="domain" description="Bacteriophage T5 Orf172 DNA-binding" evidence="2">
    <location>
        <begin position="192"/>
        <end position="306"/>
    </location>
</feature>
<dbReference type="OrthoDB" id="2417614at2759"/>
<evidence type="ECO:0000259" key="2">
    <source>
        <dbReference type="Pfam" id="PF10544"/>
    </source>
</evidence>